<feature type="transmembrane region" description="Helical" evidence="1">
    <location>
        <begin position="22"/>
        <end position="50"/>
    </location>
</feature>
<name>A0A4R9BWE9_9MICO</name>
<keyword evidence="1" id="KW-0812">Transmembrane</keyword>
<proteinExistence type="predicted"/>
<gene>
    <name evidence="3" type="ORF">E3T61_06015</name>
</gene>
<dbReference type="AlphaFoldDB" id="A0A4R9BWE9"/>
<feature type="domain" description="DUF4395" evidence="2">
    <location>
        <begin position="15"/>
        <end position="151"/>
    </location>
</feature>
<reference evidence="3 4" key="1">
    <citation type="submission" date="2019-03" db="EMBL/GenBank/DDBJ databases">
        <title>Genomics of glacier-inhabiting Cryobacterium strains.</title>
        <authorList>
            <person name="Liu Q."/>
            <person name="Xin Y.-H."/>
        </authorList>
    </citation>
    <scope>NUCLEOTIDE SEQUENCE [LARGE SCALE GENOMIC DNA]</scope>
    <source>
        <strain evidence="3 4">Sr59</strain>
    </source>
</reference>
<feature type="transmembrane region" description="Helical" evidence="1">
    <location>
        <begin position="122"/>
        <end position="149"/>
    </location>
</feature>
<organism evidence="3 4">
    <name type="scientific">Cryobacterium lactosi</name>
    <dbReference type="NCBI Taxonomy" id="1259202"/>
    <lineage>
        <taxon>Bacteria</taxon>
        <taxon>Bacillati</taxon>
        <taxon>Actinomycetota</taxon>
        <taxon>Actinomycetes</taxon>
        <taxon>Micrococcales</taxon>
        <taxon>Microbacteriaceae</taxon>
        <taxon>Cryobacterium</taxon>
    </lineage>
</organism>
<accession>A0A4R9BWE9</accession>
<protein>
    <submittedName>
        <fullName evidence="3">DUF4395 domain-containing protein</fullName>
    </submittedName>
</protein>
<sequence length="162" mass="16293">MTQPHPVAAAKRPGVDPRGPRFGAAVTAVVLLVVIFLALVGASVAALTLLAAQTAVFAWSTVAGVARHPYGLLFKTLVRPRLGPPAALEDPAPPTFAQGVGLLVALIGVALGLAGVPAAVPIAAAAAFVAAFLNAVFDYCLGCQLYLLLVRSGILGRSPAAP</sequence>
<dbReference type="Pfam" id="PF14340">
    <property type="entry name" value="DUF4395"/>
    <property type="match status" value="1"/>
</dbReference>
<dbReference type="InterPro" id="IPR025508">
    <property type="entry name" value="DUF4395"/>
</dbReference>
<evidence type="ECO:0000256" key="1">
    <source>
        <dbReference type="SAM" id="Phobius"/>
    </source>
</evidence>
<keyword evidence="1" id="KW-0472">Membrane</keyword>
<dbReference type="Proteomes" id="UP000298468">
    <property type="component" value="Unassembled WGS sequence"/>
</dbReference>
<feature type="transmembrane region" description="Helical" evidence="1">
    <location>
        <begin position="95"/>
        <end position="116"/>
    </location>
</feature>
<evidence type="ECO:0000259" key="2">
    <source>
        <dbReference type="Pfam" id="PF14340"/>
    </source>
</evidence>
<keyword evidence="1" id="KW-1133">Transmembrane helix</keyword>
<evidence type="ECO:0000313" key="3">
    <source>
        <dbReference type="EMBL" id="TFD92658.1"/>
    </source>
</evidence>
<keyword evidence="4" id="KW-1185">Reference proteome</keyword>
<evidence type="ECO:0000313" key="4">
    <source>
        <dbReference type="Proteomes" id="UP000298468"/>
    </source>
</evidence>
<dbReference type="RefSeq" id="WP_134639995.1">
    <property type="nucleotide sequence ID" value="NZ_SOHM01000011.1"/>
</dbReference>
<comment type="caution">
    <text evidence="3">The sequence shown here is derived from an EMBL/GenBank/DDBJ whole genome shotgun (WGS) entry which is preliminary data.</text>
</comment>
<dbReference type="EMBL" id="SOHM01000011">
    <property type="protein sequence ID" value="TFD92658.1"/>
    <property type="molecule type" value="Genomic_DNA"/>
</dbReference>
<dbReference type="OrthoDB" id="345402at2"/>